<dbReference type="PATRIC" id="fig|1155096.3.peg.1250"/>
<keyword evidence="5 8" id="KW-0564">Palmitate</keyword>
<dbReference type="Proteomes" id="UP000005212">
    <property type="component" value="Plasmid unnamed23"/>
</dbReference>
<reference evidence="10 11" key="1">
    <citation type="journal article" date="2012" name="J. Bacteriol.">
        <title>Complete Genome Sequence of Borrelia crocidurae.</title>
        <authorList>
            <person name="Elbir H."/>
            <person name="Gimenez G."/>
            <person name="Robert C."/>
            <person name="Bergstrom S."/>
            <person name="Cutler S."/>
            <person name="Raoult D."/>
            <person name="Drancourt M."/>
        </authorList>
    </citation>
    <scope>NUCLEOTIDE SEQUENCE [LARGE SCALE GENOMIC DNA]</scope>
    <source>
        <strain evidence="10 11">Achema</strain>
        <plasmid evidence="11">unnamed23</plasmid>
    </source>
</reference>
<keyword evidence="6 8" id="KW-0998">Cell outer membrane</keyword>
<geneLocation type="plasmid" evidence="11">
    <name>unnamed23</name>
</geneLocation>
<keyword evidence="9" id="KW-0812">Transmembrane</keyword>
<evidence type="ECO:0000256" key="1">
    <source>
        <dbReference type="ARBA" id="ARBA00003932"/>
    </source>
</evidence>
<evidence type="ECO:0000256" key="3">
    <source>
        <dbReference type="ARBA" id="ARBA00022729"/>
    </source>
</evidence>
<dbReference type="InterPro" id="IPR000680">
    <property type="entry name" value="Borrelia_lipo"/>
</dbReference>
<dbReference type="PROSITE" id="PS51257">
    <property type="entry name" value="PROKAR_LIPOPROTEIN"/>
    <property type="match status" value="1"/>
</dbReference>
<protein>
    <recommendedName>
        <fullName evidence="8">Variable large protein</fullName>
    </recommendedName>
</protein>
<name>I0FEU7_BORCA</name>
<evidence type="ECO:0000313" key="10">
    <source>
        <dbReference type="EMBL" id="AFI32003.1"/>
    </source>
</evidence>
<reference evidence="11" key="2">
    <citation type="submission" date="2012-03" db="EMBL/GenBank/DDBJ databases">
        <title>Complete genome sequence of Borrelia crocidurae.</title>
        <authorList>
            <person name="Elbir H."/>
            <person name="Gimenez G."/>
            <person name="Robert C."/>
            <person name="Raoult D."/>
            <person name="Drancourt M."/>
        </authorList>
    </citation>
    <scope>NUCLEOTIDE SEQUENCE [LARGE SCALE GENOMIC DNA]</scope>
    <source>
        <strain evidence="11">Achema</strain>
        <plasmid evidence="11">unnamed23</plasmid>
    </source>
</reference>
<dbReference type="RefSeq" id="WP_014683335.1">
    <property type="nucleotide sequence ID" value="NC_017786.1"/>
</dbReference>
<evidence type="ECO:0000256" key="7">
    <source>
        <dbReference type="ARBA" id="ARBA00023288"/>
    </source>
</evidence>
<keyword evidence="10" id="KW-0614">Plasmid</keyword>
<evidence type="ECO:0000256" key="2">
    <source>
        <dbReference type="ARBA" id="ARBA00004459"/>
    </source>
</evidence>
<dbReference type="SUPFAM" id="SSF74748">
    <property type="entry name" value="Variable surface antigen VlsE"/>
    <property type="match status" value="1"/>
</dbReference>
<evidence type="ECO:0000256" key="8">
    <source>
        <dbReference type="RuleBase" id="RU363105"/>
    </source>
</evidence>
<evidence type="ECO:0000313" key="11">
    <source>
        <dbReference type="Proteomes" id="UP000005212"/>
    </source>
</evidence>
<dbReference type="KEGG" id="bcw:Q7M_1246"/>
<accession>I0FEU7</accession>
<dbReference type="AlphaFoldDB" id="I0FEU7"/>
<organism evidence="10 11">
    <name type="scientific">Borrelia crocidurae (strain Achema)</name>
    <dbReference type="NCBI Taxonomy" id="1155096"/>
    <lineage>
        <taxon>Bacteria</taxon>
        <taxon>Pseudomonadati</taxon>
        <taxon>Spirochaetota</taxon>
        <taxon>Spirochaetia</taxon>
        <taxon>Spirochaetales</taxon>
        <taxon>Borreliaceae</taxon>
        <taxon>Borrelia</taxon>
    </lineage>
</organism>
<dbReference type="GO" id="GO:0009279">
    <property type="term" value="C:cell outer membrane"/>
    <property type="evidence" value="ECO:0007669"/>
    <property type="project" value="UniProtKB-SubCell"/>
</dbReference>
<proteinExistence type="predicted"/>
<gene>
    <name evidence="10" type="ordered locus">Q7M_1246</name>
</gene>
<comment type="subcellular location">
    <subcellularLocation>
        <location evidence="2 8">Cell outer membrane</location>
        <topology evidence="2 8">Lipid-anchor</topology>
    </subcellularLocation>
</comment>
<dbReference type="Pfam" id="PF00921">
    <property type="entry name" value="Lipoprotein_2"/>
    <property type="match status" value="1"/>
</dbReference>
<dbReference type="EMBL" id="CP003449">
    <property type="protein sequence ID" value="AFI32003.1"/>
    <property type="molecule type" value="Genomic_DNA"/>
</dbReference>
<evidence type="ECO:0000256" key="5">
    <source>
        <dbReference type="ARBA" id="ARBA00023139"/>
    </source>
</evidence>
<dbReference type="HOGENOM" id="CLU_054711_0_0_12"/>
<evidence type="ECO:0000256" key="9">
    <source>
        <dbReference type="SAM" id="Phobius"/>
    </source>
</evidence>
<keyword evidence="9" id="KW-1133">Transmembrane helix</keyword>
<evidence type="ECO:0000256" key="6">
    <source>
        <dbReference type="ARBA" id="ARBA00023237"/>
    </source>
</evidence>
<keyword evidence="4 8" id="KW-0472">Membrane</keyword>
<comment type="function">
    <text evidence="1 8">The Vlp and Vsp proteins are antigenically distinct proteins, only one vlp or vsp gene is transcriptionally active at any one time. Switching between these genes is a mechanism of host immune response evasion.</text>
</comment>
<sequence length="352" mass="36133">MKREKEVEGKRVVILMMVMMVVMVMGCNSGGVGEGEEGKNKFLQSLVNVSNEFLNVFTSFGEMVRSVLGLNLESKKSDVGNYFKKVQETVQGIKDGLKKIVNDMKEEGNPNAEATATAVKTLVEGTLDKIIEGAKTASESIGDAGGPIANVATGDAGGIAGSEVDSLVKGIKSIVEVVLKEGKHDAGTEKKADDLGARAGNADGEAVKLFANDNAGNSPKKTAADAAKAVGAVTGADILKAIVKDGGDAAKLAKSTAAAVATAKKDAVIAGGIALRAMSKDGKFASKSGADEYAPEVKGAAISAVTKALDTLTIAIRKTMDLGLKNIKKAMKININGTSVASDKSSSNVNNQ</sequence>
<keyword evidence="7 8" id="KW-0449">Lipoprotein</keyword>
<keyword evidence="3" id="KW-0732">Signal</keyword>
<feature type="transmembrane region" description="Helical" evidence="9">
    <location>
        <begin position="12"/>
        <end position="32"/>
    </location>
</feature>
<evidence type="ECO:0000256" key="4">
    <source>
        <dbReference type="ARBA" id="ARBA00023136"/>
    </source>
</evidence>